<evidence type="ECO:0000256" key="1">
    <source>
        <dbReference type="ARBA" id="ARBA00005854"/>
    </source>
</evidence>
<dbReference type="GO" id="GO:0016616">
    <property type="term" value="F:oxidoreductase activity, acting on the CH-OH group of donors, NAD or NADP as acceptor"/>
    <property type="evidence" value="ECO:0007669"/>
    <property type="project" value="InterPro"/>
</dbReference>
<proteinExistence type="inferred from homology"/>
<dbReference type="CDD" id="cd12167">
    <property type="entry name" value="2-Hacid_dh_8"/>
    <property type="match status" value="1"/>
</dbReference>
<dbReference type="AlphaFoldDB" id="A0A845SGP8"/>
<dbReference type="InterPro" id="IPR050418">
    <property type="entry name" value="D-iso_2-hydroxyacid_DH_PdxB"/>
</dbReference>
<reference evidence="7 8" key="2">
    <citation type="submission" date="2020-02" db="EMBL/GenBank/DDBJ databases">
        <title>The new genus of Enterobacteriales.</title>
        <authorList>
            <person name="Kim I.S."/>
        </authorList>
    </citation>
    <scope>NUCLEOTIDE SEQUENCE [LARGE SCALE GENOMIC DNA]</scope>
    <source>
        <strain evidence="7 8">SAP-6</strain>
    </source>
</reference>
<dbReference type="SUPFAM" id="SSF52283">
    <property type="entry name" value="Formate/glycerate dehydrogenase catalytic domain-like"/>
    <property type="match status" value="1"/>
</dbReference>
<evidence type="ECO:0000256" key="2">
    <source>
        <dbReference type="ARBA" id="ARBA00023002"/>
    </source>
</evidence>
<evidence type="ECO:0000256" key="4">
    <source>
        <dbReference type="RuleBase" id="RU003719"/>
    </source>
</evidence>
<dbReference type="EMBL" id="WUBS01000003">
    <property type="protein sequence ID" value="NDL62124.1"/>
    <property type="molecule type" value="Genomic_DNA"/>
</dbReference>
<protein>
    <submittedName>
        <fullName evidence="7">Phosphoglycerate dehydrogenase</fullName>
    </submittedName>
</protein>
<comment type="similarity">
    <text evidence="1 4">Belongs to the D-isomer specific 2-hydroxyacid dehydrogenase family.</text>
</comment>
<evidence type="ECO:0000256" key="3">
    <source>
        <dbReference type="ARBA" id="ARBA00023027"/>
    </source>
</evidence>
<dbReference type="InterPro" id="IPR006140">
    <property type="entry name" value="D-isomer_DH_NAD-bd"/>
</dbReference>
<feature type="domain" description="D-isomer specific 2-hydroxyacid dehydrogenase NAD-binding" evidence="6">
    <location>
        <begin position="117"/>
        <end position="286"/>
    </location>
</feature>
<dbReference type="Gene3D" id="3.40.50.720">
    <property type="entry name" value="NAD(P)-binding Rossmann-like Domain"/>
    <property type="match status" value="2"/>
</dbReference>
<accession>A0A845SGP8</accession>
<dbReference type="PANTHER" id="PTHR43761">
    <property type="entry name" value="D-ISOMER SPECIFIC 2-HYDROXYACID DEHYDROGENASE FAMILY PROTEIN (AFU_ORTHOLOGUE AFUA_1G13630)"/>
    <property type="match status" value="1"/>
</dbReference>
<evidence type="ECO:0000259" key="5">
    <source>
        <dbReference type="Pfam" id="PF00389"/>
    </source>
</evidence>
<keyword evidence="2 4" id="KW-0560">Oxidoreductase</keyword>
<dbReference type="GO" id="GO:0051287">
    <property type="term" value="F:NAD binding"/>
    <property type="evidence" value="ECO:0007669"/>
    <property type="project" value="InterPro"/>
</dbReference>
<dbReference type="RefSeq" id="WP_162364809.1">
    <property type="nucleotide sequence ID" value="NZ_WUBS01000003.1"/>
</dbReference>
<name>A0A845SGP8_9GAMM</name>
<sequence length="319" mass="35421">MLCRAACFSNQPEKFQQVFSRGRWQRLSALCQLHPRIVTQDMLAHELPKLAQVEVIFSSWGMFPLSERQLDRLPKLKAVFYAAGATEYFSAPFLSRGITVVGAWRANAVSVAEFCLAQILLACKGYFRNHRDYRAPAVFDDLSMRHQAPGAYGERVALLGAGAIAQTLTGLLAPFELEVIGVPSRAARRRVSLEQAFETAFVVSNHLPNRPDNIGVLDGALFRRMRPGAVFINTGRGLQVNEPELIEIFSQRPDLTALLDVTKPEPPAAGSPLYQLPNIQLSSHIAGALNHETQRLADCVLEEFCRWLQGEPLCHQVMG</sequence>
<dbReference type="Pfam" id="PF00389">
    <property type="entry name" value="2-Hacid_dh"/>
    <property type="match status" value="1"/>
</dbReference>
<dbReference type="InterPro" id="IPR036291">
    <property type="entry name" value="NAD(P)-bd_dom_sf"/>
</dbReference>
<keyword evidence="8" id="KW-1185">Reference proteome</keyword>
<gene>
    <name evidence="7" type="ORF">GRH90_05055</name>
</gene>
<reference evidence="7 8" key="1">
    <citation type="submission" date="2019-12" db="EMBL/GenBank/DDBJ databases">
        <authorList>
            <person name="Lee S.D."/>
        </authorList>
    </citation>
    <scope>NUCLEOTIDE SEQUENCE [LARGE SCALE GENOMIC DNA]</scope>
    <source>
        <strain evidence="7 8">SAP-6</strain>
    </source>
</reference>
<comment type="caution">
    <text evidence="7">The sequence shown here is derived from an EMBL/GenBank/DDBJ whole genome shotgun (WGS) entry which is preliminary data.</text>
</comment>
<evidence type="ECO:0000313" key="8">
    <source>
        <dbReference type="Proteomes" id="UP000461443"/>
    </source>
</evidence>
<organism evidence="7 8">
    <name type="scientific">Acerihabitans arboris</name>
    <dbReference type="NCBI Taxonomy" id="2691583"/>
    <lineage>
        <taxon>Bacteria</taxon>
        <taxon>Pseudomonadati</taxon>
        <taxon>Pseudomonadota</taxon>
        <taxon>Gammaproteobacteria</taxon>
        <taxon>Enterobacterales</taxon>
        <taxon>Pectobacteriaceae</taxon>
        <taxon>Acerihabitans</taxon>
    </lineage>
</organism>
<evidence type="ECO:0000259" key="6">
    <source>
        <dbReference type="Pfam" id="PF02826"/>
    </source>
</evidence>
<feature type="domain" description="D-isomer specific 2-hydroxyacid dehydrogenase catalytic" evidence="5">
    <location>
        <begin position="41"/>
        <end position="317"/>
    </location>
</feature>
<evidence type="ECO:0000313" key="7">
    <source>
        <dbReference type="EMBL" id="NDL62124.1"/>
    </source>
</evidence>
<dbReference type="InterPro" id="IPR006139">
    <property type="entry name" value="D-isomer_2_OHA_DH_cat_dom"/>
</dbReference>
<keyword evidence="3" id="KW-0520">NAD</keyword>
<dbReference type="Pfam" id="PF02826">
    <property type="entry name" value="2-Hacid_dh_C"/>
    <property type="match status" value="1"/>
</dbReference>
<dbReference type="SUPFAM" id="SSF51735">
    <property type="entry name" value="NAD(P)-binding Rossmann-fold domains"/>
    <property type="match status" value="1"/>
</dbReference>
<dbReference type="Proteomes" id="UP000461443">
    <property type="component" value="Unassembled WGS sequence"/>
</dbReference>
<dbReference type="PANTHER" id="PTHR43761:SF1">
    <property type="entry name" value="D-ISOMER SPECIFIC 2-HYDROXYACID DEHYDROGENASE CATALYTIC DOMAIN-CONTAINING PROTEIN-RELATED"/>
    <property type="match status" value="1"/>
</dbReference>